<reference evidence="10 11" key="1">
    <citation type="submission" date="2018-04" db="EMBL/GenBank/DDBJ databases">
        <authorList>
            <person name="Vogel A."/>
        </authorList>
    </citation>
    <scope>NUCLEOTIDE SEQUENCE [LARGE SCALE GENOMIC DNA]</scope>
</reference>
<keyword evidence="5" id="KW-0112">Calmodulin-binding</keyword>
<evidence type="ECO:0000256" key="6">
    <source>
        <dbReference type="ARBA" id="ARBA00023054"/>
    </source>
</evidence>
<dbReference type="Gene3D" id="6.20.240.20">
    <property type="match status" value="1"/>
</dbReference>
<dbReference type="InterPro" id="IPR000048">
    <property type="entry name" value="IQ_motif_EF-hand-BS"/>
</dbReference>
<dbReference type="SUPFAM" id="SSF52540">
    <property type="entry name" value="P-loop containing nucleoside triphosphate hydrolases"/>
    <property type="match status" value="2"/>
</dbReference>
<keyword evidence="11" id="KW-1185">Reference proteome</keyword>
<dbReference type="PANTHER" id="PTHR13140:SF836">
    <property type="entry name" value="MYOSIN-6"/>
    <property type="match status" value="1"/>
</dbReference>
<keyword evidence="7 8" id="KW-0009">Actin-binding</keyword>
<evidence type="ECO:0000313" key="11">
    <source>
        <dbReference type="Proteomes" id="UP000595140"/>
    </source>
</evidence>
<evidence type="ECO:0000313" key="10">
    <source>
        <dbReference type="EMBL" id="VFQ80134.1"/>
    </source>
</evidence>
<evidence type="ECO:0000256" key="3">
    <source>
        <dbReference type="ARBA" id="ARBA00022741"/>
    </source>
</evidence>
<dbReference type="Gene3D" id="1.20.5.190">
    <property type="match status" value="3"/>
</dbReference>
<feature type="domain" description="Myosin motor" evidence="9">
    <location>
        <begin position="1"/>
        <end position="76"/>
    </location>
</feature>
<protein>
    <recommendedName>
        <fullName evidence="9">Myosin motor domain-containing protein</fullName>
    </recommendedName>
</protein>
<organism evidence="10 11">
    <name type="scientific">Cuscuta campestris</name>
    <dbReference type="NCBI Taxonomy" id="132261"/>
    <lineage>
        <taxon>Eukaryota</taxon>
        <taxon>Viridiplantae</taxon>
        <taxon>Streptophyta</taxon>
        <taxon>Embryophyta</taxon>
        <taxon>Tracheophyta</taxon>
        <taxon>Spermatophyta</taxon>
        <taxon>Magnoliopsida</taxon>
        <taxon>eudicotyledons</taxon>
        <taxon>Gunneridae</taxon>
        <taxon>Pentapetalae</taxon>
        <taxon>asterids</taxon>
        <taxon>lamiids</taxon>
        <taxon>Solanales</taxon>
        <taxon>Convolvulaceae</taxon>
        <taxon>Cuscuteae</taxon>
        <taxon>Cuscuta</taxon>
        <taxon>Cuscuta subgen. Grammica</taxon>
        <taxon>Cuscuta sect. Cleistogrammica</taxon>
    </lineage>
</organism>
<dbReference type="GO" id="GO:0016459">
    <property type="term" value="C:myosin complex"/>
    <property type="evidence" value="ECO:0007669"/>
    <property type="project" value="UniProtKB-KW"/>
</dbReference>
<evidence type="ECO:0000256" key="5">
    <source>
        <dbReference type="ARBA" id="ARBA00022860"/>
    </source>
</evidence>
<evidence type="ECO:0000259" key="9">
    <source>
        <dbReference type="PROSITE" id="PS51456"/>
    </source>
</evidence>
<dbReference type="GO" id="GO:0030048">
    <property type="term" value="P:actin filament-based movement"/>
    <property type="evidence" value="ECO:0007669"/>
    <property type="project" value="UniProtKB-ARBA"/>
</dbReference>
<keyword evidence="3" id="KW-0547">Nucleotide-binding</keyword>
<keyword evidence="4" id="KW-0067">ATP-binding</keyword>
<dbReference type="GO" id="GO:0016020">
    <property type="term" value="C:membrane"/>
    <property type="evidence" value="ECO:0007669"/>
    <property type="project" value="TreeGrafter"/>
</dbReference>
<dbReference type="FunFam" id="1.20.5.190:FF:000001">
    <property type="entry name" value="unconventional myosin-Va"/>
    <property type="match status" value="1"/>
</dbReference>
<keyword evidence="6" id="KW-0175">Coiled coil</keyword>
<dbReference type="InterPro" id="IPR027417">
    <property type="entry name" value="P-loop_NTPase"/>
</dbReference>
<dbReference type="EMBL" id="OOIL02002082">
    <property type="protein sequence ID" value="VFQ80134.1"/>
    <property type="molecule type" value="Genomic_DNA"/>
</dbReference>
<dbReference type="InterPro" id="IPR001609">
    <property type="entry name" value="Myosin_head_motor_dom-like"/>
</dbReference>
<feature type="non-terminal residue" evidence="10">
    <location>
        <position position="223"/>
    </location>
</feature>
<comment type="caution">
    <text evidence="8">Lacks conserved residue(s) required for the propagation of feature annotation.</text>
</comment>
<sequence>MEAIRISCAGFPTRRQFDEFIKHFSVLCPEVQSSRYDEVIASKKILEKVGLKGYQIGKTKVFLRAGQMAELVAQRNEVIGRSACTIQRNVRSFFARKFFLLLQDSAIRIQSICRGQLARDFYEWRRRDMASLMIGKFGRMFLAKKTYKLLCISVVSIQTGLRGMAACNELSYRRKEKAAITIQSHFCGFVARIHYKRMKKAAVTTQCAWRVRVARRELRKLKM</sequence>
<dbReference type="Proteomes" id="UP000595140">
    <property type="component" value="Unassembled WGS sequence"/>
</dbReference>
<comment type="subcellular location">
    <subcellularLocation>
        <location evidence="1">Plastid</location>
    </subcellularLocation>
</comment>
<proteinExistence type="inferred from homology"/>
<dbReference type="PROSITE" id="PS51456">
    <property type="entry name" value="MYOSIN_MOTOR"/>
    <property type="match status" value="1"/>
</dbReference>
<dbReference type="Pfam" id="PF00612">
    <property type="entry name" value="IQ"/>
    <property type="match status" value="4"/>
</dbReference>
<keyword evidence="2" id="KW-0677">Repeat</keyword>
<dbReference type="GO" id="GO:0051015">
    <property type="term" value="F:actin filament binding"/>
    <property type="evidence" value="ECO:0007669"/>
    <property type="project" value="TreeGrafter"/>
</dbReference>
<dbReference type="OrthoDB" id="1747073at2759"/>
<evidence type="ECO:0000256" key="2">
    <source>
        <dbReference type="ARBA" id="ARBA00022737"/>
    </source>
</evidence>
<dbReference type="AlphaFoldDB" id="A0A484LUZ6"/>
<keyword evidence="8" id="KW-0505">Motor protein</keyword>
<dbReference type="PANTHER" id="PTHR13140">
    <property type="entry name" value="MYOSIN"/>
    <property type="match status" value="1"/>
</dbReference>
<dbReference type="GO" id="GO:0000146">
    <property type="term" value="F:microfilament motor activity"/>
    <property type="evidence" value="ECO:0007669"/>
    <property type="project" value="TreeGrafter"/>
</dbReference>
<keyword evidence="8" id="KW-0518">Myosin</keyword>
<evidence type="ECO:0000256" key="4">
    <source>
        <dbReference type="ARBA" id="ARBA00022840"/>
    </source>
</evidence>
<name>A0A484LUZ6_9ASTE</name>
<dbReference type="GO" id="GO:0005516">
    <property type="term" value="F:calmodulin binding"/>
    <property type="evidence" value="ECO:0007669"/>
    <property type="project" value="UniProtKB-KW"/>
</dbReference>
<gene>
    <name evidence="10" type="ORF">CCAM_LOCUS21910</name>
</gene>
<dbReference type="GO" id="GO:0005524">
    <property type="term" value="F:ATP binding"/>
    <property type="evidence" value="ECO:0007669"/>
    <property type="project" value="UniProtKB-KW"/>
</dbReference>
<dbReference type="GO" id="GO:0009536">
    <property type="term" value="C:plastid"/>
    <property type="evidence" value="ECO:0007669"/>
    <property type="project" value="UniProtKB-SubCell"/>
</dbReference>
<evidence type="ECO:0000256" key="8">
    <source>
        <dbReference type="PROSITE-ProRule" id="PRU00782"/>
    </source>
</evidence>
<accession>A0A484LUZ6</accession>
<evidence type="ECO:0000256" key="1">
    <source>
        <dbReference type="ARBA" id="ARBA00004474"/>
    </source>
</evidence>
<dbReference type="Pfam" id="PF00063">
    <property type="entry name" value="Myosin_head"/>
    <property type="match status" value="1"/>
</dbReference>
<dbReference type="GO" id="GO:0007015">
    <property type="term" value="P:actin filament organization"/>
    <property type="evidence" value="ECO:0007669"/>
    <property type="project" value="TreeGrafter"/>
</dbReference>
<dbReference type="PROSITE" id="PS50096">
    <property type="entry name" value="IQ"/>
    <property type="match status" value="3"/>
</dbReference>
<comment type="similarity">
    <text evidence="8">Belongs to the TRAFAC class myosin-kinesin ATPase superfamily. Myosin family.</text>
</comment>
<evidence type="ECO:0000256" key="7">
    <source>
        <dbReference type="ARBA" id="ARBA00023203"/>
    </source>
</evidence>
<dbReference type="SMART" id="SM00015">
    <property type="entry name" value="IQ"/>
    <property type="match status" value="5"/>
</dbReference>